<dbReference type="SUPFAM" id="SSF56281">
    <property type="entry name" value="Metallo-hydrolase/oxidoreductase"/>
    <property type="match status" value="1"/>
</dbReference>
<proteinExistence type="predicted"/>
<dbReference type="PIRSF" id="PIRSF038896">
    <property type="entry name" value="NAPE-PLD"/>
    <property type="match status" value="1"/>
</dbReference>
<sequence>MTPDIGTADPPGPAEPEGAPRDARGRFHNPPLPGGAATGGHGLLPVLRWQWRRRHRRAVWPDRIIDPPPPGDPHAVPPAGHAALTFLGHSGFLLRLPGAAGACVTLLFDPVFSERCSPVQWAGPKRVRAPGRSLDAIPLPDLVLVSHNHYDHMDLPGLRALRRRARQAGRSLRVVAPLNNARHLRHAGIEDVTELDWWQAAHPLPGLHVIATPARHFSARTPFDRNEALWSGFMVRTDTARILFAGDSGQGPHWHEIRARLGAPDIAMLPIGAYEPREIMAAVHMNPAEAVAAHLALGARRSVGMHFGTFQLTDEAIDAPASALETARQAARVTEEAFRVPALGRVDLITLDGERLRPA</sequence>
<dbReference type="PANTHER" id="PTHR15032:SF4">
    <property type="entry name" value="N-ACYL-PHOSPHATIDYLETHANOLAMINE-HYDROLYZING PHOSPHOLIPASE D"/>
    <property type="match status" value="1"/>
</dbReference>
<evidence type="ECO:0000313" key="3">
    <source>
        <dbReference type="EMBL" id="MCQ8239963.1"/>
    </source>
</evidence>
<feature type="region of interest" description="Disordered" evidence="1">
    <location>
        <begin position="1"/>
        <end position="39"/>
    </location>
</feature>
<reference evidence="3 4" key="1">
    <citation type="submission" date="2022-06" db="EMBL/GenBank/DDBJ databases">
        <title>Rhizosaccharibacter gen. nov. sp. nov. KSS12, endophytic bacteria isolated from sugarcane.</title>
        <authorList>
            <person name="Pitiwittayakul N."/>
        </authorList>
    </citation>
    <scope>NUCLEOTIDE SEQUENCE [LARGE SCALE GENOMIC DNA]</scope>
    <source>
        <strain evidence="3 4">KSS12</strain>
    </source>
</reference>
<comment type="caution">
    <text evidence="3">The sequence shown here is derived from an EMBL/GenBank/DDBJ whole genome shotgun (WGS) entry which is preliminary data.</text>
</comment>
<evidence type="ECO:0000313" key="4">
    <source>
        <dbReference type="Proteomes" id="UP001524547"/>
    </source>
</evidence>
<dbReference type="Proteomes" id="UP001524547">
    <property type="component" value="Unassembled WGS sequence"/>
</dbReference>
<dbReference type="EMBL" id="JAMZEJ010000002">
    <property type="protein sequence ID" value="MCQ8239963.1"/>
    <property type="molecule type" value="Genomic_DNA"/>
</dbReference>
<evidence type="ECO:0000259" key="2">
    <source>
        <dbReference type="Pfam" id="PF12706"/>
    </source>
</evidence>
<accession>A0ABT1VUE5</accession>
<protein>
    <submittedName>
        <fullName evidence="3">MBL fold metallo-hydrolase</fullName>
    </submittedName>
</protein>
<dbReference type="Pfam" id="PF12706">
    <property type="entry name" value="Lactamase_B_2"/>
    <property type="match status" value="1"/>
</dbReference>
<dbReference type="InterPro" id="IPR024884">
    <property type="entry name" value="NAPE-PLD"/>
</dbReference>
<dbReference type="RefSeq" id="WP_422918694.1">
    <property type="nucleotide sequence ID" value="NZ_JAMZEJ010000002.1"/>
</dbReference>
<dbReference type="InterPro" id="IPR001279">
    <property type="entry name" value="Metallo-B-lactamas"/>
</dbReference>
<feature type="domain" description="Metallo-beta-lactamase" evidence="2">
    <location>
        <begin position="106"/>
        <end position="307"/>
    </location>
</feature>
<keyword evidence="4" id="KW-1185">Reference proteome</keyword>
<evidence type="ECO:0000256" key="1">
    <source>
        <dbReference type="SAM" id="MobiDB-lite"/>
    </source>
</evidence>
<dbReference type="Gene3D" id="3.60.15.10">
    <property type="entry name" value="Ribonuclease Z/Hydroxyacylglutathione hydrolase-like"/>
    <property type="match status" value="1"/>
</dbReference>
<organism evidence="3 4">
    <name type="scientific">Rhizosaccharibacter radicis</name>
    <dbReference type="NCBI Taxonomy" id="2782605"/>
    <lineage>
        <taxon>Bacteria</taxon>
        <taxon>Pseudomonadati</taxon>
        <taxon>Pseudomonadota</taxon>
        <taxon>Alphaproteobacteria</taxon>
        <taxon>Acetobacterales</taxon>
        <taxon>Acetobacteraceae</taxon>
        <taxon>Rhizosaccharibacter</taxon>
    </lineage>
</organism>
<gene>
    <name evidence="3" type="ORF">NFI88_03795</name>
</gene>
<dbReference type="PANTHER" id="PTHR15032">
    <property type="entry name" value="N-ACYL-PHOSPHATIDYLETHANOLAMINE-HYDROLYZING PHOSPHOLIPASE D"/>
    <property type="match status" value="1"/>
</dbReference>
<dbReference type="InterPro" id="IPR036866">
    <property type="entry name" value="RibonucZ/Hydroxyglut_hydro"/>
</dbReference>
<name>A0ABT1VUE5_9PROT</name>